<keyword evidence="6 12" id="KW-0812">Transmembrane</keyword>
<keyword evidence="3" id="KW-0813">Transport</keyword>
<feature type="transmembrane region" description="Helical" evidence="12">
    <location>
        <begin position="70"/>
        <end position="87"/>
    </location>
</feature>
<keyword evidence="11" id="KW-0739">Sodium transport</keyword>
<keyword evidence="4" id="KW-0050">Antiport</keyword>
<evidence type="ECO:0000256" key="5">
    <source>
        <dbReference type="ARBA" id="ARBA00022475"/>
    </source>
</evidence>
<comment type="similarity">
    <text evidence="2">Belongs to the monovalent cation:proton antiporter 1 (CPA1) transporter (TC 2.A.36) family.</text>
</comment>
<keyword evidence="15" id="KW-1185">Reference proteome</keyword>
<feature type="transmembrane region" description="Helical" evidence="12">
    <location>
        <begin position="233"/>
        <end position="251"/>
    </location>
</feature>
<evidence type="ECO:0000259" key="13">
    <source>
        <dbReference type="Pfam" id="PF00999"/>
    </source>
</evidence>
<feature type="domain" description="Cation/H+ exchanger transmembrane" evidence="13">
    <location>
        <begin position="12"/>
        <end position="410"/>
    </location>
</feature>
<feature type="transmembrane region" description="Helical" evidence="12">
    <location>
        <begin position="199"/>
        <end position="221"/>
    </location>
</feature>
<dbReference type="RefSeq" id="WP_104419835.1">
    <property type="nucleotide sequence ID" value="NZ_PTJC01000006.1"/>
</dbReference>
<dbReference type="GO" id="GO:0098719">
    <property type="term" value="P:sodium ion import across plasma membrane"/>
    <property type="evidence" value="ECO:0007669"/>
    <property type="project" value="TreeGrafter"/>
</dbReference>
<dbReference type="PANTHER" id="PTHR10110:SF195">
    <property type="entry name" value="NA(+)_H(+) ANTIPORTER NHAS2"/>
    <property type="match status" value="1"/>
</dbReference>
<dbReference type="OrthoDB" id="9774146at2"/>
<evidence type="ECO:0000256" key="12">
    <source>
        <dbReference type="SAM" id="Phobius"/>
    </source>
</evidence>
<keyword evidence="8" id="KW-0915">Sodium</keyword>
<feature type="transmembrane region" description="Helical" evidence="12">
    <location>
        <begin position="320"/>
        <end position="343"/>
    </location>
</feature>
<evidence type="ECO:0000256" key="3">
    <source>
        <dbReference type="ARBA" id="ARBA00022448"/>
    </source>
</evidence>
<feature type="transmembrane region" description="Helical" evidence="12">
    <location>
        <begin position="29"/>
        <end position="50"/>
    </location>
</feature>
<evidence type="ECO:0000313" key="15">
    <source>
        <dbReference type="Proteomes" id="UP000237662"/>
    </source>
</evidence>
<comment type="caution">
    <text evidence="14">The sequence shown here is derived from an EMBL/GenBank/DDBJ whole genome shotgun (WGS) entry which is preliminary data.</text>
</comment>
<protein>
    <submittedName>
        <fullName evidence="14">Sodium/proton antiporter (CPA1 family)</fullName>
    </submittedName>
</protein>
<feature type="transmembrane region" description="Helical" evidence="12">
    <location>
        <begin position="134"/>
        <end position="154"/>
    </location>
</feature>
<keyword evidence="7 12" id="KW-1133">Transmembrane helix</keyword>
<keyword evidence="5" id="KW-1003">Cell membrane</keyword>
<evidence type="ECO:0000256" key="8">
    <source>
        <dbReference type="ARBA" id="ARBA00023053"/>
    </source>
</evidence>
<accession>A0A2S6I2F5</accession>
<dbReference type="InterPro" id="IPR006153">
    <property type="entry name" value="Cation/H_exchanger_TM"/>
</dbReference>
<evidence type="ECO:0000256" key="10">
    <source>
        <dbReference type="ARBA" id="ARBA00023136"/>
    </source>
</evidence>
<dbReference type="PANTHER" id="PTHR10110">
    <property type="entry name" value="SODIUM/HYDROGEN EXCHANGER"/>
    <property type="match status" value="1"/>
</dbReference>
<feature type="transmembrane region" description="Helical" evidence="12">
    <location>
        <begin position="294"/>
        <end position="314"/>
    </location>
</feature>
<evidence type="ECO:0000256" key="2">
    <source>
        <dbReference type="ARBA" id="ARBA00007367"/>
    </source>
</evidence>
<dbReference type="GO" id="GO:0015386">
    <property type="term" value="F:potassium:proton antiporter activity"/>
    <property type="evidence" value="ECO:0007669"/>
    <property type="project" value="TreeGrafter"/>
</dbReference>
<dbReference type="Proteomes" id="UP000237662">
    <property type="component" value="Unassembled WGS sequence"/>
</dbReference>
<dbReference type="GO" id="GO:0005886">
    <property type="term" value="C:plasma membrane"/>
    <property type="evidence" value="ECO:0007669"/>
    <property type="project" value="UniProtKB-SubCell"/>
</dbReference>
<feature type="transmembrane region" description="Helical" evidence="12">
    <location>
        <begin position="385"/>
        <end position="405"/>
    </location>
</feature>
<feature type="transmembrane region" description="Helical" evidence="12">
    <location>
        <begin position="355"/>
        <end position="379"/>
    </location>
</feature>
<name>A0A2S6I2F5_9BACT</name>
<dbReference type="GO" id="GO:0051453">
    <property type="term" value="P:regulation of intracellular pH"/>
    <property type="evidence" value="ECO:0007669"/>
    <property type="project" value="TreeGrafter"/>
</dbReference>
<dbReference type="GO" id="GO:0015385">
    <property type="term" value="F:sodium:proton antiporter activity"/>
    <property type="evidence" value="ECO:0007669"/>
    <property type="project" value="InterPro"/>
</dbReference>
<dbReference type="Pfam" id="PF00999">
    <property type="entry name" value="Na_H_Exchanger"/>
    <property type="match status" value="1"/>
</dbReference>
<feature type="transmembrane region" description="Helical" evidence="12">
    <location>
        <begin position="175"/>
        <end position="193"/>
    </location>
</feature>
<evidence type="ECO:0000313" key="14">
    <source>
        <dbReference type="EMBL" id="PPK85330.1"/>
    </source>
</evidence>
<keyword evidence="9" id="KW-0406">Ion transport</keyword>
<dbReference type="Gene3D" id="6.10.140.1330">
    <property type="match status" value="1"/>
</dbReference>
<proteinExistence type="inferred from homology"/>
<dbReference type="InterPro" id="IPR018422">
    <property type="entry name" value="Cation/H_exchanger_CPA1"/>
</dbReference>
<gene>
    <name evidence="14" type="ORF">CLV84_2225</name>
</gene>
<comment type="subcellular location">
    <subcellularLocation>
        <location evidence="1">Cell membrane</location>
        <topology evidence="1">Multi-pass membrane protein</topology>
    </subcellularLocation>
</comment>
<evidence type="ECO:0000256" key="6">
    <source>
        <dbReference type="ARBA" id="ARBA00022692"/>
    </source>
</evidence>
<sequence length="422" mass="45518">MSIFHLITILVVVAAVFDYFNTRFFKIPATIGLFMVGMVFSLAILVVGKFYPDILAYDRDLLGQIDFSEVLLEGILSFLLFAGAINLDPEELREQKWPILISAFGATLVSATLVGGLTYFALDLLGSPIPLLHALIFGALISPTDPVATLGILEHTNLPESLKVKIAGESLFNDGLGYVVFLILTNIAMPSGGHGDVTVGSVALLFVQEVFGALILGYLLGKLVSYMLATIDSYQTEVLITLAMVIGGYTLANSLHISGPLTVVVGGIMLVRGVQQRGGVSDITQDYLVKFWELVDELLNAVLFLLVGLFIVQVEFTTAIVITGVLAILIVVLSRFLSLTLLVESLKHRFHFEANAAVIMTWGGLRGGISIALALSLAPEISKDLILGITYIVVFFSIVVQGLTLQGLVKRLQSRATDEVSE</sequence>
<feature type="transmembrane region" description="Helical" evidence="12">
    <location>
        <begin position="99"/>
        <end position="122"/>
    </location>
</feature>
<dbReference type="AlphaFoldDB" id="A0A2S6I2F5"/>
<evidence type="ECO:0000256" key="11">
    <source>
        <dbReference type="ARBA" id="ARBA00023201"/>
    </source>
</evidence>
<keyword evidence="10 12" id="KW-0472">Membrane</keyword>
<evidence type="ECO:0000256" key="1">
    <source>
        <dbReference type="ARBA" id="ARBA00004651"/>
    </source>
</evidence>
<evidence type="ECO:0000256" key="9">
    <source>
        <dbReference type="ARBA" id="ARBA00023065"/>
    </source>
</evidence>
<feature type="transmembrane region" description="Helical" evidence="12">
    <location>
        <begin position="6"/>
        <end position="22"/>
    </location>
</feature>
<evidence type="ECO:0000256" key="4">
    <source>
        <dbReference type="ARBA" id="ARBA00022449"/>
    </source>
</evidence>
<dbReference type="EMBL" id="PTJC01000006">
    <property type="protein sequence ID" value="PPK85330.1"/>
    <property type="molecule type" value="Genomic_DNA"/>
</dbReference>
<evidence type="ECO:0000256" key="7">
    <source>
        <dbReference type="ARBA" id="ARBA00022989"/>
    </source>
</evidence>
<reference evidence="14 15" key="1">
    <citation type="submission" date="2018-02" db="EMBL/GenBank/DDBJ databases">
        <title>Genomic Encyclopedia of Archaeal and Bacterial Type Strains, Phase II (KMG-II): from individual species to whole genera.</title>
        <authorList>
            <person name="Goeker M."/>
        </authorList>
    </citation>
    <scope>NUCLEOTIDE SEQUENCE [LARGE SCALE GENOMIC DNA]</scope>
    <source>
        <strain evidence="14 15">DSM 29526</strain>
    </source>
</reference>
<organism evidence="14 15">
    <name type="scientific">Neolewinella xylanilytica</name>
    <dbReference type="NCBI Taxonomy" id="1514080"/>
    <lineage>
        <taxon>Bacteria</taxon>
        <taxon>Pseudomonadati</taxon>
        <taxon>Bacteroidota</taxon>
        <taxon>Saprospiria</taxon>
        <taxon>Saprospirales</taxon>
        <taxon>Lewinellaceae</taxon>
        <taxon>Neolewinella</taxon>
    </lineage>
</organism>